<dbReference type="CDD" id="cd00085">
    <property type="entry name" value="HNHc"/>
    <property type="match status" value="1"/>
</dbReference>
<feature type="domain" description="HNH nuclease" evidence="2">
    <location>
        <begin position="443"/>
        <end position="495"/>
    </location>
</feature>
<evidence type="ECO:0000313" key="4">
    <source>
        <dbReference type="Proteomes" id="UP000321155"/>
    </source>
</evidence>
<accession>A0ABQ0X1S8</accession>
<sequence length="624" mass="64819">MTTTAHRRSRPAPGPDVPSPAGGRAPEHGPAPQAADLVQDLVDSAAREAREAGHQLRVLHRLWVLARTEQRARGAAGTRAAEREAVLDVADEIGPALRLSAGAAVARVREAVVLGGLEAGRFGSRHAAVLAEQWRELVEDAPEAERAPAELVRRLVAELAERAPESTPAQLRACARRRRAALLAETVAVRHRRAREQRRVWVEADEDGMAWLHALLDAPTALAAADRLDALVERLSPPGPSGRTGLPRAGLPRAVVPAGPPDPAVGRRAAVVVRPGSHTVPGPQAVVTGPCGPARGRADGTGGRLAPEEPELPARTPAQRRADVLADLLLAGEVPDDPSFPRDVRGQVTVTVPALTLLEAARGPGGSPTAHAPGSPPAAGGPADLPAVVRGTAAAVLAGHGPIDADVAARLAAGAPSWHRILVHPVTGVVLDHDRTTYAVPADLRRRLVHRDVTCRFPGCRRRAERCDLDHTVAWQDGGTTAAGNLAHLCRHHHLVKHRDGPLGRWTVRQLGPSPGGGVLEWTSPAGRIHRTVPERTGSPVETGDPCALPSVPPPASEREGTHSAVTCARGTAARPGSRARATGGRDRSPSHATAATAATAAAHAAGAAPAASAASADEDPPPF</sequence>
<dbReference type="RefSeq" id="WP_147050405.1">
    <property type="nucleotide sequence ID" value="NZ_BJZR01000015.1"/>
</dbReference>
<dbReference type="EMBL" id="BJZR01000015">
    <property type="protein sequence ID" value="GEO91577.1"/>
    <property type="molecule type" value="Genomic_DNA"/>
</dbReference>
<evidence type="ECO:0000256" key="1">
    <source>
        <dbReference type="SAM" id="MobiDB-lite"/>
    </source>
</evidence>
<feature type="compositionally biased region" description="Basic residues" evidence="1">
    <location>
        <begin position="1"/>
        <end position="10"/>
    </location>
</feature>
<dbReference type="Proteomes" id="UP000321155">
    <property type="component" value="Unassembled WGS sequence"/>
</dbReference>
<feature type="compositionally biased region" description="Low complexity" evidence="1">
    <location>
        <begin position="367"/>
        <end position="385"/>
    </location>
</feature>
<evidence type="ECO:0000313" key="3">
    <source>
        <dbReference type="EMBL" id="GEO91577.1"/>
    </source>
</evidence>
<gene>
    <name evidence="3" type="ORF">KFL01_08830</name>
</gene>
<comment type="caution">
    <text evidence="3">The sequence shown here is derived from an EMBL/GenBank/DDBJ whole genome shotgun (WGS) entry which is preliminary data.</text>
</comment>
<dbReference type="Gene3D" id="1.10.30.50">
    <property type="match status" value="1"/>
</dbReference>
<dbReference type="InterPro" id="IPR003615">
    <property type="entry name" value="HNH_nuc"/>
</dbReference>
<evidence type="ECO:0000259" key="2">
    <source>
        <dbReference type="SMART" id="SM00507"/>
    </source>
</evidence>
<feature type="region of interest" description="Disordered" evidence="1">
    <location>
        <begin position="1"/>
        <end position="33"/>
    </location>
</feature>
<dbReference type="SMART" id="SM00507">
    <property type="entry name" value="HNHc"/>
    <property type="match status" value="1"/>
</dbReference>
<feature type="region of interest" description="Disordered" evidence="1">
    <location>
        <begin position="531"/>
        <end position="624"/>
    </location>
</feature>
<dbReference type="Pfam" id="PF02720">
    <property type="entry name" value="DUF222"/>
    <property type="match status" value="2"/>
</dbReference>
<feature type="compositionally biased region" description="Low complexity" evidence="1">
    <location>
        <begin position="591"/>
        <end position="616"/>
    </location>
</feature>
<feature type="region of interest" description="Disordered" evidence="1">
    <location>
        <begin position="360"/>
        <end position="385"/>
    </location>
</feature>
<organism evidence="3 4">
    <name type="scientific">Kocuria flava</name>
    <dbReference type="NCBI Taxonomy" id="446860"/>
    <lineage>
        <taxon>Bacteria</taxon>
        <taxon>Bacillati</taxon>
        <taxon>Actinomycetota</taxon>
        <taxon>Actinomycetes</taxon>
        <taxon>Micrococcales</taxon>
        <taxon>Micrococcaceae</taxon>
        <taxon>Kocuria</taxon>
    </lineage>
</organism>
<proteinExistence type="predicted"/>
<name>A0ABQ0X1S8_9MICC</name>
<feature type="region of interest" description="Disordered" evidence="1">
    <location>
        <begin position="275"/>
        <end position="318"/>
    </location>
</feature>
<protein>
    <recommendedName>
        <fullName evidence="2">HNH nuclease domain-containing protein</fullName>
    </recommendedName>
</protein>
<dbReference type="InterPro" id="IPR003870">
    <property type="entry name" value="DUF222"/>
</dbReference>
<reference evidence="3 4" key="1">
    <citation type="submission" date="2019-07" db="EMBL/GenBank/DDBJ databases">
        <title>Whole genome shotgun sequence of Kocuria flava NBRC 107626.</title>
        <authorList>
            <person name="Hosoyama A."/>
            <person name="Uohara A."/>
            <person name="Ohji S."/>
            <person name="Ichikawa N."/>
        </authorList>
    </citation>
    <scope>NUCLEOTIDE SEQUENCE [LARGE SCALE GENOMIC DNA]</scope>
    <source>
        <strain evidence="3 4">NBRC 107626</strain>
    </source>
</reference>
<keyword evidence="4" id="KW-1185">Reference proteome</keyword>